<evidence type="ECO:0000313" key="10">
    <source>
        <dbReference type="Proteomes" id="UP001145742"/>
    </source>
</evidence>
<evidence type="ECO:0000256" key="8">
    <source>
        <dbReference type="SAM" id="MobiDB-lite"/>
    </source>
</evidence>
<evidence type="ECO:0000256" key="4">
    <source>
        <dbReference type="ARBA" id="ARBA00022771"/>
    </source>
</evidence>
<dbReference type="PANTHER" id="PTHR45718">
    <property type="entry name" value="TRANSCRIPTIONAL ACTIVATOR CUBITUS INTERRUPTUS"/>
    <property type="match status" value="1"/>
</dbReference>
<gene>
    <name evidence="9" type="ORF">WISP_86708</name>
</gene>
<feature type="region of interest" description="Disordered" evidence="8">
    <location>
        <begin position="1"/>
        <end position="51"/>
    </location>
</feature>
<evidence type="ECO:0000256" key="6">
    <source>
        <dbReference type="ARBA" id="ARBA00023125"/>
    </source>
</evidence>
<evidence type="ECO:0000256" key="2">
    <source>
        <dbReference type="ARBA" id="ARBA00022723"/>
    </source>
</evidence>
<evidence type="ECO:0000256" key="1">
    <source>
        <dbReference type="ARBA" id="ARBA00004123"/>
    </source>
</evidence>
<keyword evidence="10" id="KW-1185">Reference proteome</keyword>
<sequence>MVDKGNDPAEDESPGQTYHRERRNAITMQPQGGQGLGKISEEPSTSSEERASLIKKEIHGSISHLPEPSVPYRGTLFTMDPRNGYMDPHYHPPHLFPTFHPPVPIDARHHEGRYHYEPSPIPPLHVSFTEELDLMILVDPFQLRISCEINAYAASNCRMEALLSVVQIQGALPGRAPSRTFLANELWPSALSSSPTYPELPFLRISPHRNPAATSESPFSTPHPYINPYMDYIRSLHSSPSLSMISAARGLSPTDAPHAGVSPAEYYHQMALLAGQRSPYADIIPSAATAGAGALHMEYLHAMDSARFPSPRLSARPSRKRTLSISPLSDHSFDLQTMIRTSPNSLVTILNNSRSSSSASGSYGHLSASAISLEYSVKSVKCLSSKNGRVTTSKTAVETFTFGENGAWNWCLRNCEPAKLWE</sequence>
<dbReference type="Proteomes" id="UP001145742">
    <property type="component" value="Unassembled WGS sequence"/>
</dbReference>
<dbReference type="InterPro" id="IPR043359">
    <property type="entry name" value="GLI-like"/>
</dbReference>
<evidence type="ECO:0000256" key="7">
    <source>
        <dbReference type="ARBA" id="ARBA00023242"/>
    </source>
</evidence>
<evidence type="ECO:0000256" key="3">
    <source>
        <dbReference type="ARBA" id="ARBA00022737"/>
    </source>
</evidence>
<evidence type="ECO:0000313" key="9">
    <source>
        <dbReference type="EMBL" id="KAJ7414058.1"/>
    </source>
</evidence>
<keyword evidence="4" id="KW-0863">Zinc-finger</keyword>
<keyword evidence="2" id="KW-0479">Metal-binding</keyword>
<dbReference type="EMBL" id="WHWB01034088">
    <property type="protein sequence ID" value="KAJ7414058.1"/>
    <property type="molecule type" value="Genomic_DNA"/>
</dbReference>
<name>A0ABQ9D389_9PASS</name>
<keyword evidence="5" id="KW-0862">Zinc</keyword>
<accession>A0ABQ9D389</accession>
<comment type="caution">
    <text evidence="9">The sequence shown here is derived from an EMBL/GenBank/DDBJ whole genome shotgun (WGS) entry which is preliminary data.</text>
</comment>
<reference evidence="9" key="1">
    <citation type="submission" date="2019-10" db="EMBL/GenBank/DDBJ databases">
        <authorList>
            <person name="Soares A.E.R."/>
            <person name="Aleixo A."/>
            <person name="Schneider P."/>
            <person name="Miyaki C.Y."/>
            <person name="Schneider M.P."/>
            <person name="Mello C."/>
            <person name="Vasconcelos A.T.R."/>
        </authorList>
    </citation>
    <scope>NUCLEOTIDE SEQUENCE</scope>
    <source>
        <tissue evidence="9">Muscle</tissue>
    </source>
</reference>
<evidence type="ECO:0000256" key="5">
    <source>
        <dbReference type="ARBA" id="ARBA00022833"/>
    </source>
</evidence>
<keyword evidence="6" id="KW-0238">DNA-binding</keyword>
<comment type="subcellular location">
    <subcellularLocation>
        <location evidence="1">Nucleus</location>
    </subcellularLocation>
</comment>
<dbReference type="PANTHER" id="PTHR45718:SF5">
    <property type="entry name" value="TRANSCRIPTIONAL ACTIVATOR GLI3"/>
    <property type="match status" value="1"/>
</dbReference>
<proteinExistence type="predicted"/>
<keyword evidence="7" id="KW-0539">Nucleus</keyword>
<organism evidence="9 10">
    <name type="scientific">Willisornis vidua</name>
    <name type="common">Xingu scale-backed antbird</name>
    <dbReference type="NCBI Taxonomy" id="1566151"/>
    <lineage>
        <taxon>Eukaryota</taxon>
        <taxon>Metazoa</taxon>
        <taxon>Chordata</taxon>
        <taxon>Craniata</taxon>
        <taxon>Vertebrata</taxon>
        <taxon>Euteleostomi</taxon>
        <taxon>Archelosauria</taxon>
        <taxon>Archosauria</taxon>
        <taxon>Dinosauria</taxon>
        <taxon>Saurischia</taxon>
        <taxon>Theropoda</taxon>
        <taxon>Coelurosauria</taxon>
        <taxon>Aves</taxon>
        <taxon>Neognathae</taxon>
        <taxon>Neoaves</taxon>
        <taxon>Telluraves</taxon>
        <taxon>Australaves</taxon>
        <taxon>Passeriformes</taxon>
        <taxon>Thamnophilidae</taxon>
        <taxon>Willisornis</taxon>
    </lineage>
</organism>
<keyword evidence="3" id="KW-0677">Repeat</keyword>
<protein>
    <submittedName>
        <fullName evidence="9">Transcriptional activator GLI3-like protein</fullName>
    </submittedName>
</protein>